<evidence type="ECO:0000313" key="9">
    <source>
        <dbReference type="Proteomes" id="UP001162156"/>
    </source>
</evidence>
<keyword evidence="4 5" id="KW-0408">Iron</keyword>
<dbReference type="AlphaFoldDB" id="A0AAV8YYV4"/>
<dbReference type="PROSITE" id="PS50905">
    <property type="entry name" value="FERRITIN_LIKE"/>
    <property type="match status" value="1"/>
</dbReference>
<evidence type="ECO:0000256" key="2">
    <source>
        <dbReference type="ARBA" id="ARBA00022434"/>
    </source>
</evidence>
<feature type="domain" description="Ferritin-like diiron" evidence="7">
    <location>
        <begin position="14"/>
        <end position="174"/>
    </location>
</feature>
<dbReference type="PANTHER" id="PTHR11431">
    <property type="entry name" value="FERRITIN"/>
    <property type="match status" value="1"/>
</dbReference>
<comment type="caution">
    <text evidence="8">The sequence shown here is derived from an EMBL/GenBank/DDBJ whole genome shotgun (WGS) entry which is preliminary data.</text>
</comment>
<keyword evidence="3 5" id="KW-0479">Metal-binding</keyword>
<dbReference type="InterPro" id="IPR009078">
    <property type="entry name" value="Ferritin-like_SF"/>
</dbReference>
<dbReference type="PANTHER" id="PTHR11431:SF51">
    <property type="entry name" value="FERRITIN"/>
    <property type="match status" value="1"/>
</dbReference>
<dbReference type="CDD" id="cd01056">
    <property type="entry name" value="Euk_Ferritin"/>
    <property type="match status" value="1"/>
</dbReference>
<dbReference type="GO" id="GO:0008199">
    <property type="term" value="F:ferric iron binding"/>
    <property type="evidence" value="ECO:0007669"/>
    <property type="project" value="InterPro"/>
</dbReference>
<keyword evidence="2 6" id="KW-0409">Iron storage</keyword>
<sequence length="193" mass="22176">MIVSTSRINCTAKYGAIDGVEESLQTYVNHHFIRSFEYLLMATHYANYEKNRPGFEKLFRGLSDDTWKEGIELIQYITTRGGEMNFNLVSSEVTAEEVGDPNFELYELNSIAKALDIEKKLAMEAHKIHAEATRKNSKFHDPEISSHLEHEFMAKQRDIIRKLAGYTSDLSALLNTPDNSLALYLFDDYLQKQ</sequence>
<dbReference type="GO" id="GO:0006879">
    <property type="term" value="P:intracellular iron ion homeostasis"/>
    <property type="evidence" value="ECO:0007669"/>
    <property type="project" value="UniProtKB-KW"/>
</dbReference>
<dbReference type="SUPFAM" id="SSF47240">
    <property type="entry name" value="Ferritin-like"/>
    <property type="match status" value="1"/>
</dbReference>
<dbReference type="Proteomes" id="UP001162156">
    <property type="component" value="Unassembled WGS sequence"/>
</dbReference>
<dbReference type="InterPro" id="IPR008331">
    <property type="entry name" value="Ferritin_DPS_dom"/>
</dbReference>
<dbReference type="GO" id="GO:0008198">
    <property type="term" value="F:ferrous iron binding"/>
    <property type="evidence" value="ECO:0007669"/>
    <property type="project" value="TreeGrafter"/>
</dbReference>
<evidence type="ECO:0000256" key="3">
    <source>
        <dbReference type="ARBA" id="ARBA00022723"/>
    </source>
</evidence>
<evidence type="ECO:0000256" key="6">
    <source>
        <dbReference type="RuleBase" id="RU361145"/>
    </source>
</evidence>
<dbReference type="InterPro" id="IPR009040">
    <property type="entry name" value="Ferritin-like_diiron"/>
</dbReference>
<evidence type="ECO:0000256" key="5">
    <source>
        <dbReference type="PIRSR" id="PIRSR601519-1"/>
    </source>
</evidence>
<feature type="binding site" evidence="5">
    <location>
        <position position="156"/>
    </location>
    <ligand>
        <name>Fe cation</name>
        <dbReference type="ChEBI" id="CHEBI:24875"/>
        <label>1</label>
    </ligand>
</feature>
<comment type="function">
    <text evidence="6">Stores iron in a soluble, non-toxic, readily available form. Important for iron homeostasis. Iron is taken up in the ferrous form and deposited as ferric hydroxides after oxidation.</text>
</comment>
<evidence type="ECO:0000256" key="1">
    <source>
        <dbReference type="ARBA" id="ARBA00007513"/>
    </source>
</evidence>
<dbReference type="InterPro" id="IPR001519">
    <property type="entry name" value="Ferritin"/>
</dbReference>
<dbReference type="GO" id="GO:0006826">
    <property type="term" value="P:iron ion transport"/>
    <property type="evidence" value="ECO:0007669"/>
    <property type="project" value="InterPro"/>
</dbReference>
<keyword evidence="9" id="KW-1185">Reference proteome</keyword>
<evidence type="ECO:0000313" key="8">
    <source>
        <dbReference type="EMBL" id="KAJ8956767.1"/>
    </source>
</evidence>
<proteinExistence type="inferred from homology"/>
<name>A0AAV8YYV4_9CUCU</name>
<accession>A0AAV8YYV4</accession>
<comment type="similarity">
    <text evidence="1 6">Belongs to the ferritin family.</text>
</comment>
<dbReference type="InterPro" id="IPR012347">
    <property type="entry name" value="Ferritin-like"/>
</dbReference>
<dbReference type="EMBL" id="JANEYF010001808">
    <property type="protein sequence ID" value="KAJ8956767.1"/>
    <property type="molecule type" value="Genomic_DNA"/>
</dbReference>
<dbReference type="Pfam" id="PF00210">
    <property type="entry name" value="Ferritin"/>
    <property type="match status" value="1"/>
</dbReference>
<dbReference type="Gene3D" id="1.20.1260.10">
    <property type="match status" value="1"/>
</dbReference>
<protein>
    <recommendedName>
        <fullName evidence="6">Ferritin</fullName>
    </recommendedName>
</protein>
<organism evidence="8 9">
    <name type="scientific">Rhamnusium bicolor</name>
    <dbReference type="NCBI Taxonomy" id="1586634"/>
    <lineage>
        <taxon>Eukaryota</taxon>
        <taxon>Metazoa</taxon>
        <taxon>Ecdysozoa</taxon>
        <taxon>Arthropoda</taxon>
        <taxon>Hexapoda</taxon>
        <taxon>Insecta</taxon>
        <taxon>Pterygota</taxon>
        <taxon>Neoptera</taxon>
        <taxon>Endopterygota</taxon>
        <taxon>Coleoptera</taxon>
        <taxon>Polyphaga</taxon>
        <taxon>Cucujiformia</taxon>
        <taxon>Chrysomeloidea</taxon>
        <taxon>Cerambycidae</taxon>
        <taxon>Lepturinae</taxon>
        <taxon>Rhagiini</taxon>
        <taxon>Rhamnusium</taxon>
    </lineage>
</organism>
<reference evidence="8" key="1">
    <citation type="journal article" date="2023" name="Insect Mol. Biol.">
        <title>Genome sequencing provides insights into the evolution of gene families encoding plant cell wall-degrading enzymes in longhorned beetles.</title>
        <authorList>
            <person name="Shin N.R."/>
            <person name="Okamura Y."/>
            <person name="Kirsch R."/>
            <person name="Pauchet Y."/>
        </authorList>
    </citation>
    <scope>NUCLEOTIDE SEQUENCE</scope>
    <source>
        <strain evidence="8">RBIC_L_NR</strain>
    </source>
</reference>
<feature type="binding site" evidence="5">
    <location>
        <position position="118"/>
    </location>
    <ligand>
        <name>Fe cation</name>
        <dbReference type="ChEBI" id="CHEBI:24875"/>
        <label>1</label>
    </ligand>
</feature>
<evidence type="ECO:0000259" key="7">
    <source>
        <dbReference type="PROSITE" id="PS50905"/>
    </source>
</evidence>
<evidence type="ECO:0000256" key="4">
    <source>
        <dbReference type="ARBA" id="ARBA00023004"/>
    </source>
</evidence>
<gene>
    <name evidence="8" type="ORF">NQ314_006641</name>
</gene>
<dbReference type="GO" id="GO:0005737">
    <property type="term" value="C:cytoplasm"/>
    <property type="evidence" value="ECO:0007669"/>
    <property type="project" value="TreeGrafter"/>
</dbReference>